<dbReference type="PROSITE" id="PS50850">
    <property type="entry name" value="MFS"/>
    <property type="match status" value="1"/>
</dbReference>
<dbReference type="InterPro" id="IPR036259">
    <property type="entry name" value="MFS_trans_sf"/>
</dbReference>
<organism evidence="8 9">
    <name type="scientific">Oxyplasma meridianum</name>
    <dbReference type="NCBI Taxonomy" id="3073602"/>
    <lineage>
        <taxon>Archaea</taxon>
        <taxon>Methanobacteriati</taxon>
        <taxon>Thermoplasmatota</taxon>
        <taxon>Thermoplasmata</taxon>
        <taxon>Thermoplasmatales</taxon>
        <taxon>Thermoplasmataceae</taxon>
        <taxon>Oxyplasma</taxon>
    </lineage>
</organism>
<dbReference type="CDD" id="cd17321">
    <property type="entry name" value="MFS_MMR_MDR_like"/>
    <property type="match status" value="1"/>
</dbReference>
<gene>
    <name evidence="8" type="ORF">OXIME_001435</name>
</gene>
<dbReference type="InterPro" id="IPR011701">
    <property type="entry name" value="MFS"/>
</dbReference>
<dbReference type="SUPFAM" id="SSF103473">
    <property type="entry name" value="MFS general substrate transporter"/>
    <property type="match status" value="1"/>
</dbReference>
<dbReference type="GO" id="GO:0022857">
    <property type="term" value="F:transmembrane transporter activity"/>
    <property type="evidence" value="ECO:0007669"/>
    <property type="project" value="InterPro"/>
</dbReference>
<name>A0AAX4NJ89_9ARCH</name>
<accession>A0AAX4NJ89</accession>
<dbReference type="Gene3D" id="1.20.1720.10">
    <property type="entry name" value="Multidrug resistance protein D"/>
    <property type="match status" value="1"/>
</dbReference>
<evidence type="ECO:0000256" key="2">
    <source>
        <dbReference type="ARBA" id="ARBA00022448"/>
    </source>
</evidence>
<keyword evidence="9" id="KW-1185">Reference proteome</keyword>
<feature type="transmembrane region" description="Helical" evidence="6">
    <location>
        <begin position="289"/>
        <end position="309"/>
    </location>
</feature>
<evidence type="ECO:0000313" key="9">
    <source>
        <dbReference type="Proteomes" id="UP001451606"/>
    </source>
</evidence>
<evidence type="ECO:0000256" key="4">
    <source>
        <dbReference type="ARBA" id="ARBA00022989"/>
    </source>
</evidence>
<evidence type="ECO:0000256" key="5">
    <source>
        <dbReference type="ARBA" id="ARBA00023136"/>
    </source>
</evidence>
<evidence type="ECO:0000256" key="1">
    <source>
        <dbReference type="ARBA" id="ARBA00004141"/>
    </source>
</evidence>
<dbReference type="GO" id="GO:0016020">
    <property type="term" value="C:membrane"/>
    <property type="evidence" value="ECO:0007669"/>
    <property type="project" value="UniProtKB-SubCell"/>
</dbReference>
<dbReference type="KEGG" id="omr:OXIME_001435"/>
<dbReference type="RefSeq" id="WP_393971177.1">
    <property type="nucleotide sequence ID" value="NZ_CP133772.1"/>
</dbReference>
<dbReference type="InterPro" id="IPR020846">
    <property type="entry name" value="MFS_dom"/>
</dbReference>
<reference evidence="8 9" key="1">
    <citation type="submission" date="2023-09" db="EMBL/GenBank/DDBJ databases">
        <authorList>
            <person name="Golyshina O.V."/>
            <person name="Lunev E.A."/>
            <person name="Bargiela R."/>
            <person name="Gaines M.C."/>
            <person name="Daum B."/>
            <person name="Bale N.J."/>
            <person name="Koenen M."/>
            <person name="Sinninghe Damst J.S."/>
            <person name="Yakimov M."/>
            <person name="Golyshin P.N."/>
        </authorList>
    </citation>
    <scope>NUCLEOTIDE SEQUENCE [LARGE SCALE GENOMIC DNA]</scope>
    <source>
        <strain evidence="8 9">M1</strain>
    </source>
</reference>
<keyword evidence="3 6" id="KW-0812">Transmembrane</keyword>
<feature type="transmembrane region" description="Helical" evidence="6">
    <location>
        <begin position="348"/>
        <end position="366"/>
    </location>
</feature>
<dbReference type="GeneID" id="95968173"/>
<keyword evidence="2" id="KW-0813">Transport</keyword>
<feature type="transmembrane region" description="Helical" evidence="6">
    <location>
        <begin position="131"/>
        <end position="155"/>
    </location>
</feature>
<feature type="transmembrane region" description="Helical" evidence="6">
    <location>
        <begin position="395"/>
        <end position="417"/>
    </location>
</feature>
<dbReference type="Pfam" id="PF07690">
    <property type="entry name" value="MFS_1"/>
    <property type="match status" value="1"/>
</dbReference>
<evidence type="ECO:0000256" key="3">
    <source>
        <dbReference type="ARBA" id="ARBA00022692"/>
    </source>
</evidence>
<feature type="transmembrane region" description="Helical" evidence="6">
    <location>
        <begin position="321"/>
        <end position="342"/>
    </location>
</feature>
<evidence type="ECO:0000259" key="7">
    <source>
        <dbReference type="PROSITE" id="PS50850"/>
    </source>
</evidence>
<feature type="transmembrane region" description="Helical" evidence="6">
    <location>
        <begin position="73"/>
        <end position="92"/>
    </location>
</feature>
<dbReference type="Proteomes" id="UP001451606">
    <property type="component" value="Chromosome"/>
</dbReference>
<dbReference type="PANTHER" id="PTHR42718">
    <property type="entry name" value="MAJOR FACILITATOR SUPERFAMILY MULTIDRUG TRANSPORTER MFSC"/>
    <property type="match status" value="1"/>
</dbReference>
<keyword evidence="5 6" id="KW-0472">Membrane</keyword>
<comment type="subcellular location">
    <subcellularLocation>
        <location evidence="1">Membrane</location>
        <topology evidence="1">Multi-pass membrane protein</topology>
    </subcellularLocation>
</comment>
<evidence type="ECO:0000313" key="8">
    <source>
        <dbReference type="EMBL" id="WYY00850.1"/>
    </source>
</evidence>
<sequence>MNSDSKLIAALLIAVLMGAVDATIVILALPTITVALKAPLSVSIWIILIYLLVIAVGTTQLGRLGDLLTRKRIFNSGLAVFTIGSALCGASSTIVELIAFRAIQAFGAAMIQSNSGAIVADNFPPNKRGRVFGYTSVGYNAGAMLGIVLGGIITTFIGWRYIFYINVPIGIFALHFAMKYIKKGERVQNRLDIPGTATLGLALILIAYGAVDITSNGLDFFNEILFIAGALVIVVFVYIETRVPKPLLPMRIFKSRILSFSIFAAFFQSLGFLAVVFIIIMYLQGIRGLSPFYSSLLLLPGYVVGSILGPQFGKLTDMMGSRIPATLGLVIMGISILIYSTMNLSSSLYIVLVGSFFTGIGSSMFYPANNSAVMANSPRDLYGLSSGFLRTMSNIGMLGSFVLAISIASVSVSRAVAYEVFAGVGKLLGNVSAKFMVGIHASLYISLSIIVIAAILSLSRGKEVRRDHPQPVPEKKN</sequence>
<protein>
    <submittedName>
        <fullName evidence="8">MFS transporter</fullName>
    </submittedName>
</protein>
<dbReference type="AlphaFoldDB" id="A0AAX4NJ89"/>
<dbReference type="EMBL" id="CP133772">
    <property type="protein sequence ID" value="WYY00850.1"/>
    <property type="molecule type" value="Genomic_DNA"/>
</dbReference>
<keyword evidence="4 6" id="KW-1133">Transmembrane helix</keyword>
<feature type="transmembrane region" description="Helical" evidence="6">
    <location>
        <begin position="220"/>
        <end position="239"/>
    </location>
</feature>
<dbReference type="Gene3D" id="1.20.1250.20">
    <property type="entry name" value="MFS general substrate transporter like domains"/>
    <property type="match status" value="1"/>
</dbReference>
<feature type="transmembrane region" description="Helical" evidence="6">
    <location>
        <begin position="437"/>
        <end position="458"/>
    </location>
</feature>
<dbReference type="PANTHER" id="PTHR42718:SF9">
    <property type="entry name" value="MAJOR FACILITATOR SUPERFAMILY MULTIDRUG TRANSPORTER MFSC"/>
    <property type="match status" value="1"/>
</dbReference>
<feature type="transmembrane region" description="Helical" evidence="6">
    <location>
        <begin position="193"/>
        <end position="214"/>
    </location>
</feature>
<feature type="transmembrane region" description="Helical" evidence="6">
    <location>
        <begin position="38"/>
        <end position="61"/>
    </location>
</feature>
<feature type="transmembrane region" description="Helical" evidence="6">
    <location>
        <begin position="260"/>
        <end position="283"/>
    </location>
</feature>
<feature type="domain" description="Major facilitator superfamily (MFS) profile" evidence="7">
    <location>
        <begin position="7"/>
        <end position="465"/>
    </location>
</feature>
<feature type="transmembrane region" description="Helical" evidence="6">
    <location>
        <begin position="161"/>
        <end position="181"/>
    </location>
</feature>
<proteinExistence type="predicted"/>
<evidence type="ECO:0000256" key="6">
    <source>
        <dbReference type="SAM" id="Phobius"/>
    </source>
</evidence>